<evidence type="ECO:0000256" key="5">
    <source>
        <dbReference type="SAM" id="MobiDB-lite"/>
    </source>
</evidence>
<gene>
    <name evidence="7" type="ORF">MYCIT1_LOCUS27232</name>
</gene>
<dbReference type="InterPro" id="IPR011989">
    <property type="entry name" value="ARM-like"/>
</dbReference>
<dbReference type="Gene3D" id="1.25.10.10">
    <property type="entry name" value="Leucine-rich Repeat Variant"/>
    <property type="match status" value="2"/>
</dbReference>
<reference evidence="7" key="1">
    <citation type="submission" date="2023-11" db="EMBL/GenBank/DDBJ databases">
        <authorList>
            <person name="De Vega J J."/>
            <person name="De Vega J J."/>
        </authorList>
    </citation>
    <scope>NUCLEOTIDE SEQUENCE</scope>
</reference>
<keyword evidence="3" id="KW-0418">Kinase</keyword>
<name>A0AAD2HL65_9AGAR</name>
<protein>
    <recommendedName>
        <fullName evidence="6">Protein kinase domain-containing protein</fullName>
    </recommendedName>
</protein>
<dbReference type="SUPFAM" id="SSF48371">
    <property type="entry name" value="ARM repeat"/>
    <property type="match status" value="1"/>
</dbReference>
<evidence type="ECO:0000256" key="1">
    <source>
        <dbReference type="ARBA" id="ARBA00022679"/>
    </source>
</evidence>
<keyword evidence="8" id="KW-1185">Reference proteome</keyword>
<accession>A0AAD2HL65</accession>
<dbReference type="SUPFAM" id="SSF56112">
    <property type="entry name" value="Protein kinase-like (PK-like)"/>
    <property type="match status" value="1"/>
</dbReference>
<evidence type="ECO:0000256" key="2">
    <source>
        <dbReference type="ARBA" id="ARBA00022741"/>
    </source>
</evidence>
<dbReference type="InterPro" id="IPR016024">
    <property type="entry name" value="ARM-type_fold"/>
</dbReference>
<dbReference type="InterPro" id="IPR051681">
    <property type="entry name" value="Ser/Thr_Kinases-Pseudokinases"/>
</dbReference>
<keyword evidence="4" id="KW-0067">ATP-binding</keyword>
<evidence type="ECO:0000256" key="3">
    <source>
        <dbReference type="ARBA" id="ARBA00022777"/>
    </source>
</evidence>
<sequence>MSSAPWIIESDDLEFPDGDACKAGRIARGLWRGNVVAVKVLTKQAEGSALTERGSLWSSLQHGNILQTLGVSPADADPLFVVTPYHSFGNVMQHLERNPGADRMQLVLDAALGMQYLHTCGVVHGSLKPSNILVKQSGRACIADYGMVEVQSSASHGHRYFSPEAWKGTLSRPSDVYAWAMSASEILTSKAPWGILTEKQIFRLVVQQNMTPDRPDEDLDLTDNVWELLEDCWRASRLRPTFDALVQRLHAGSEQEITIPPSFDNANGLAPPKANRTRYTVSMMSGPPAYDAPSSTAVHPGSAPPTVTHFQPPPKKNLVPQRLTPMNRGSTSDLNSSFDSEEGGTSAGTSPPRTPRSELGLMSSPSVRTSSSAPNANLIAGALSTEVKEGRKRDVVDGYLGKMIALSLGSSKDAHKLVTAGVIPTLIVLLKTRAADGIGLELVLLALGFLIHDPITANAVHRTDTSKTLIDILNAAQLDDIGALAIWCLIRVARTPEVVASLLKHNLGSSLVRKGLRGGQRTSRMAGWCLGAIVRSDAIADALCEMGIVSAVCEHMRRCRSSVNADAADHSAILYAVARLSRSIKIAKQLSKGGCVDALAYFLETAEDPQVLQWSVRAVGCLMRPNSGDMAKTLLDAGIASGLARLPSILPADQIEPLGAFAFAVQRFSCAEWGGGTRKALVEAGAVDALLAALRTAAEEPFPQVHIELAHAIALLADVGGSAIRKEIVSAGGVDILKQIASDTTTRADVAKACNLAATSVMGNLWSRNAASAKAALVHEWSGGCPDHIPECPIPMNEIEAW</sequence>
<dbReference type="EMBL" id="CAVNYO010000421">
    <property type="protein sequence ID" value="CAK5278016.1"/>
    <property type="molecule type" value="Genomic_DNA"/>
</dbReference>
<feature type="region of interest" description="Disordered" evidence="5">
    <location>
        <begin position="280"/>
        <end position="373"/>
    </location>
</feature>
<feature type="compositionally biased region" description="Low complexity" evidence="5">
    <location>
        <begin position="363"/>
        <end position="372"/>
    </location>
</feature>
<evidence type="ECO:0000256" key="4">
    <source>
        <dbReference type="ARBA" id="ARBA00022840"/>
    </source>
</evidence>
<dbReference type="PANTHER" id="PTHR44329:SF288">
    <property type="entry name" value="MITOGEN-ACTIVATED PROTEIN KINASE KINASE KINASE 20"/>
    <property type="match status" value="1"/>
</dbReference>
<dbReference type="InterPro" id="IPR001245">
    <property type="entry name" value="Ser-Thr/Tyr_kinase_cat_dom"/>
</dbReference>
<feature type="domain" description="Protein kinase" evidence="6">
    <location>
        <begin position="1"/>
        <end position="253"/>
    </location>
</feature>
<evidence type="ECO:0000259" key="6">
    <source>
        <dbReference type="PROSITE" id="PS50011"/>
    </source>
</evidence>
<evidence type="ECO:0000313" key="8">
    <source>
        <dbReference type="Proteomes" id="UP001295794"/>
    </source>
</evidence>
<keyword evidence="2" id="KW-0547">Nucleotide-binding</keyword>
<dbReference type="AlphaFoldDB" id="A0AAD2HL65"/>
<dbReference type="GO" id="GO:0004674">
    <property type="term" value="F:protein serine/threonine kinase activity"/>
    <property type="evidence" value="ECO:0007669"/>
    <property type="project" value="TreeGrafter"/>
</dbReference>
<evidence type="ECO:0000313" key="7">
    <source>
        <dbReference type="EMBL" id="CAK5278016.1"/>
    </source>
</evidence>
<organism evidence="7 8">
    <name type="scientific">Mycena citricolor</name>
    <dbReference type="NCBI Taxonomy" id="2018698"/>
    <lineage>
        <taxon>Eukaryota</taxon>
        <taxon>Fungi</taxon>
        <taxon>Dikarya</taxon>
        <taxon>Basidiomycota</taxon>
        <taxon>Agaricomycotina</taxon>
        <taxon>Agaricomycetes</taxon>
        <taxon>Agaricomycetidae</taxon>
        <taxon>Agaricales</taxon>
        <taxon>Marasmiineae</taxon>
        <taxon>Mycenaceae</taxon>
        <taxon>Mycena</taxon>
    </lineage>
</organism>
<dbReference type="GO" id="GO:0005524">
    <property type="term" value="F:ATP binding"/>
    <property type="evidence" value="ECO:0007669"/>
    <property type="project" value="UniProtKB-KW"/>
</dbReference>
<proteinExistence type="predicted"/>
<dbReference type="Gene3D" id="1.10.510.10">
    <property type="entry name" value="Transferase(Phosphotransferase) domain 1"/>
    <property type="match status" value="1"/>
</dbReference>
<feature type="compositionally biased region" description="Polar residues" evidence="5">
    <location>
        <begin position="327"/>
        <end position="338"/>
    </location>
</feature>
<dbReference type="PROSITE" id="PS50011">
    <property type="entry name" value="PROTEIN_KINASE_DOM"/>
    <property type="match status" value="1"/>
</dbReference>
<dbReference type="Pfam" id="PF07714">
    <property type="entry name" value="PK_Tyr_Ser-Thr"/>
    <property type="match status" value="1"/>
</dbReference>
<keyword evidence="1" id="KW-0808">Transferase</keyword>
<dbReference type="Proteomes" id="UP001295794">
    <property type="component" value="Unassembled WGS sequence"/>
</dbReference>
<comment type="caution">
    <text evidence="7">The sequence shown here is derived from an EMBL/GenBank/DDBJ whole genome shotgun (WGS) entry which is preliminary data.</text>
</comment>
<dbReference type="InterPro" id="IPR011009">
    <property type="entry name" value="Kinase-like_dom_sf"/>
</dbReference>
<dbReference type="Gene3D" id="3.30.200.20">
    <property type="entry name" value="Phosphorylase Kinase, domain 1"/>
    <property type="match status" value="1"/>
</dbReference>
<dbReference type="InterPro" id="IPR000719">
    <property type="entry name" value="Prot_kinase_dom"/>
</dbReference>
<dbReference type="PANTHER" id="PTHR44329">
    <property type="entry name" value="SERINE/THREONINE-PROTEIN KINASE TNNI3K-RELATED"/>
    <property type="match status" value="1"/>
</dbReference>